<keyword evidence="4" id="KW-0614">Plasmid</keyword>
<dbReference type="GO" id="GO:0005737">
    <property type="term" value="C:cytoplasm"/>
    <property type="evidence" value="ECO:0007669"/>
    <property type="project" value="TreeGrafter"/>
</dbReference>
<dbReference type="CDD" id="cd03141">
    <property type="entry name" value="GATase1_Hsp31_like"/>
    <property type="match status" value="1"/>
</dbReference>
<evidence type="ECO:0000259" key="2">
    <source>
        <dbReference type="Pfam" id="PF01965"/>
    </source>
</evidence>
<dbReference type="PANTHER" id="PTHR48094">
    <property type="entry name" value="PROTEIN/NUCLEIC ACID DEGLYCASE DJ-1-RELATED"/>
    <property type="match status" value="1"/>
</dbReference>
<geneLocation type="plasmid" evidence="5">
    <name>pmsr2c</name>
</geneLocation>
<dbReference type="SUPFAM" id="SSF52317">
    <property type="entry name" value="Class I glutamine amidotransferase-like"/>
    <property type="match status" value="1"/>
</dbReference>
<dbReference type="InterPro" id="IPR050325">
    <property type="entry name" value="Prot/Nucl_acid_deglycase"/>
</dbReference>
<dbReference type="RefSeq" id="WP_303464577.1">
    <property type="nucleotide sequence ID" value="NZ_JAUOOM010000006.1"/>
</dbReference>
<keyword evidence="6" id="KW-1185">Reference proteome</keyword>
<protein>
    <submittedName>
        <fullName evidence="4">Type 1 glutamine amidotransferase domain-containing protein</fullName>
    </submittedName>
</protein>
<feature type="chain" id="PRO_5043052647" evidence="1">
    <location>
        <begin position="21"/>
        <end position="284"/>
    </location>
</feature>
<geneLocation type="plasmid" evidence="4">
    <name>pMSR2C</name>
</geneLocation>
<reference evidence="4" key="2">
    <citation type="journal article" date="2020" name="Environ. Microbiol.">
        <title>The extreme plant-growth-promoting properties of Pantoea phytobeneficialis MSR2 revealed by functional and genomic analysis.</title>
        <authorList>
            <person name="Nascimento F.X."/>
            <person name="Hernandez A.G."/>
            <person name="Glick B.R."/>
            <person name="Rossi M.J."/>
        </authorList>
    </citation>
    <scope>NUCLEOTIDE SEQUENCE</scope>
    <source>
        <strain evidence="4">MSR2</strain>
    </source>
</reference>
<dbReference type="InterPro" id="IPR002818">
    <property type="entry name" value="DJ-1/PfpI"/>
</dbReference>
<organism evidence="4 5">
    <name type="scientific">Pantoea phytobeneficialis</name>
    <dbReference type="NCBI Taxonomy" id="2052056"/>
    <lineage>
        <taxon>Bacteria</taxon>
        <taxon>Pseudomonadati</taxon>
        <taxon>Pseudomonadota</taxon>
        <taxon>Gammaproteobacteria</taxon>
        <taxon>Enterobacterales</taxon>
        <taxon>Erwiniaceae</taxon>
        <taxon>Pantoea</taxon>
    </lineage>
</organism>
<dbReference type="GO" id="GO:0019243">
    <property type="term" value="P:methylglyoxal catabolic process to D-lactate via S-lactoyl-glutathione"/>
    <property type="evidence" value="ECO:0007669"/>
    <property type="project" value="TreeGrafter"/>
</dbReference>
<proteinExistence type="predicted"/>
<dbReference type="Gene3D" id="3.40.50.880">
    <property type="match status" value="1"/>
</dbReference>
<accession>A0AAP9HAR6</accession>
<feature type="domain" description="DJ-1/PfpI" evidence="2">
    <location>
        <begin position="120"/>
        <end position="175"/>
    </location>
</feature>
<dbReference type="KEGG" id="ppho:CTZ24_24870"/>
<evidence type="ECO:0000313" key="3">
    <source>
        <dbReference type="EMBL" id="MDO6406606.1"/>
    </source>
</evidence>
<dbReference type="GO" id="GO:0019172">
    <property type="term" value="F:glyoxalase III activity"/>
    <property type="evidence" value="ECO:0007669"/>
    <property type="project" value="TreeGrafter"/>
</dbReference>
<gene>
    <name evidence="4" type="ORF">CTZ24_24870</name>
    <name evidence="3" type="ORF">Q3404_08460</name>
</gene>
<dbReference type="Proteomes" id="UP001171299">
    <property type="component" value="Unassembled WGS sequence"/>
</dbReference>
<keyword evidence="1" id="KW-0732">Signal</keyword>
<dbReference type="EMBL" id="CP024639">
    <property type="protein sequence ID" value="QGR09697.1"/>
    <property type="molecule type" value="Genomic_DNA"/>
</dbReference>
<evidence type="ECO:0000313" key="4">
    <source>
        <dbReference type="EMBL" id="QGR09697.1"/>
    </source>
</evidence>
<dbReference type="InterPro" id="IPR029062">
    <property type="entry name" value="Class_I_gatase-like"/>
</dbReference>
<sequence>MMKKMLLAVALTTASSWASAAHVLVVLSDADQLELQGGKVHPTGFFLNELMQPVKLLLDAGDTLTFATPLGKAPTMDKVSVNAKDFGGDEKALETHLKLLDSLKLTDPVHSPVISLSRVEQIGYSHFDAVFVPGGHAPMQDLPGSPEMGKLLRAFHQAGKPTVLLCHGPVALISALPEAKSYLQRLEKHSGAKAQGWIYSGYRMTSFTNAEEDASAAVLEEGKMKFTPQTALTNAGAIFISAPQKWQSHVVEDRELITGQNPASALELGKRLVAKLSDVKDQKR</sequence>
<feature type="signal peptide" evidence="1">
    <location>
        <begin position="1"/>
        <end position="20"/>
    </location>
</feature>
<evidence type="ECO:0000256" key="1">
    <source>
        <dbReference type="SAM" id="SignalP"/>
    </source>
</evidence>
<dbReference type="Proteomes" id="UP000424872">
    <property type="component" value="Plasmid pMSR2C"/>
</dbReference>
<keyword evidence="4" id="KW-0315">Glutamine amidotransferase</keyword>
<evidence type="ECO:0000313" key="5">
    <source>
        <dbReference type="Proteomes" id="UP000424872"/>
    </source>
</evidence>
<dbReference type="Pfam" id="PF01965">
    <property type="entry name" value="DJ-1_PfpI"/>
    <property type="match status" value="1"/>
</dbReference>
<reference evidence="3" key="3">
    <citation type="submission" date="2023-07" db="EMBL/GenBank/DDBJ databases">
        <title>The extreme plant-growth-promoting properties of Pantoea phytobeneficialis PF55 revealed by functional and genomic analysis.</title>
        <authorList>
            <person name="Nascimento F.X."/>
            <person name="Marcio R.J."/>
        </authorList>
    </citation>
    <scope>NUCLEOTIDE SEQUENCE</scope>
    <source>
        <strain evidence="3">PF55</strain>
    </source>
</reference>
<reference evidence="5" key="1">
    <citation type="submission" date="2017-11" db="EMBL/GenBank/DDBJ databases">
        <title>Genome sequence of Pantoea sp. MSR2.</title>
        <authorList>
            <person name="Nascimento F.X."/>
        </authorList>
    </citation>
    <scope>NUCLEOTIDE SEQUENCE [LARGE SCALE GENOMIC DNA]</scope>
    <source>
        <strain evidence="5">MSR2</strain>
        <plasmid evidence="5">pmsr2c</plasmid>
    </source>
</reference>
<dbReference type="AlphaFoldDB" id="A0AAP9HAR6"/>
<evidence type="ECO:0000313" key="6">
    <source>
        <dbReference type="Proteomes" id="UP001171299"/>
    </source>
</evidence>
<dbReference type="PANTHER" id="PTHR48094:SF22">
    <property type="entry name" value="DJ-1_PFPI DOMAIN-CONTAINING PROTEIN"/>
    <property type="match status" value="1"/>
</dbReference>
<dbReference type="EMBL" id="JAUOOM010000006">
    <property type="protein sequence ID" value="MDO6406606.1"/>
    <property type="molecule type" value="Genomic_DNA"/>
</dbReference>
<name>A0AAP9HAR6_9GAMM</name>